<name>A0A382PXR0_9ZZZZ</name>
<dbReference type="SUPFAM" id="SSF69765">
    <property type="entry name" value="IpsF-like"/>
    <property type="match status" value="1"/>
</dbReference>
<dbReference type="InterPro" id="IPR036571">
    <property type="entry name" value="MECDP_synthase_sf"/>
</dbReference>
<protein>
    <recommendedName>
        <fullName evidence="1">2-C-methyl-D-erythritol 2,4-cyclodiphosphate synthase domain-containing protein</fullName>
    </recommendedName>
</protein>
<reference evidence="2" key="1">
    <citation type="submission" date="2018-05" db="EMBL/GenBank/DDBJ databases">
        <authorList>
            <person name="Lanie J.A."/>
            <person name="Ng W.-L."/>
            <person name="Kazmierczak K.M."/>
            <person name="Andrzejewski T.M."/>
            <person name="Davidsen T.M."/>
            <person name="Wayne K.J."/>
            <person name="Tettelin H."/>
            <person name="Glass J.I."/>
            <person name="Rusch D."/>
            <person name="Podicherti R."/>
            <person name="Tsui H.-C.T."/>
            <person name="Winkler M.E."/>
        </authorList>
    </citation>
    <scope>NUCLEOTIDE SEQUENCE</scope>
</reference>
<feature type="domain" description="2-C-methyl-D-erythritol 2,4-cyclodiphosphate synthase" evidence="1">
    <location>
        <begin position="2"/>
        <end position="83"/>
    </location>
</feature>
<evidence type="ECO:0000313" key="2">
    <source>
        <dbReference type="EMBL" id="SVC76771.1"/>
    </source>
</evidence>
<dbReference type="InterPro" id="IPR003526">
    <property type="entry name" value="MECDP_synthase"/>
</dbReference>
<evidence type="ECO:0000259" key="1">
    <source>
        <dbReference type="Pfam" id="PF02542"/>
    </source>
</evidence>
<proteinExistence type="predicted"/>
<sequence>AGADSMVLLADTVATVRAEGWEIGNVDCSVIAEAPRLAPKRDEMRERLEAVVGAPVRVTGRRAEGLGAIGRREGIACLVVALVQRP</sequence>
<dbReference type="EMBL" id="UINC01109747">
    <property type="protein sequence ID" value="SVC76771.1"/>
    <property type="molecule type" value="Genomic_DNA"/>
</dbReference>
<accession>A0A382PXR0</accession>
<dbReference type="AlphaFoldDB" id="A0A382PXR0"/>
<gene>
    <name evidence="2" type="ORF">METZ01_LOCUS329625</name>
</gene>
<dbReference type="Pfam" id="PF02542">
    <property type="entry name" value="YgbB"/>
    <property type="match status" value="1"/>
</dbReference>
<dbReference type="PANTHER" id="PTHR43181">
    <property type="entry name" value="2-C-METHYL-D-ERYTHRITOL 2,4-CYCLODIPHOSPHATE SYNTHASE, CHLOROPLASTIC"/>
    <property type="match status" value="1"/>
</dbReference>
<dbReference type="GO" id="GO:0016114">
    <property type="term" value="P:terpenoid biosynthetic process"/>
    <property type="evidence" value="ECO:0007669"/>
    <property type="project" value="InterPro"/>
</dbReference>
<dbReference type="GO" id="GO:0008685">
    <property type="term" value="F:2-C-methyl-D-erythritol 2,4-cyclodiphosphate synthase activity"/>
    <property type="evidence" value="ECO:0007669"/>
    <property type="project" value="InterPro"/>
</dbReference>
<organism evidence="2">
    <name type="scientific">marine metagenome</name>
    <dbReference type="NCBI Taxonomy" id="408172"/>
    <lineage>
        <taxon>unclassified sequences</taxon>
        <taxon>metagenomes</taxon>
        <taxon>ecological metagenomes</taxon>
    </lineage>
</organism>
<feature type="non-terminal residue" evidence="2">
    <location>
        <position position="1"/>
    </location>
</feature>
<dbReference type="PANTHER" id="PTHR43181:SF1">
    <property type="entry name" value="2-C-METHYL-D-ERYTHRITOL 2,4-CYCLODIPHOSPHATE SYNTHASE, CHLOROPLASTIC"/>
    <property type="match status" value="1"/>
</dbReference>
<dbReference type="Gene3D" id="3.30.1330.50">
    <property type="entry name" value="2-C-methyl-D-erythritol 2,4-cyclodiphosphate synthase"/>
    <property type="match status" value="1"/>
</dbReference>